<dbReference type="RefSeq" id="XP_060413313.1">
    <property type="nucleotide sequence ID" value="XM_060560102.1"/>
</dbReference>
<evidence type="ECO:0000313" key="5">
    <source>
        <dbReference type="EMBL" id="KAK1589776.1"/>
    </source>
</evidence>
<protein>
    <submittedName>
        <fullName evidence="5">Ankyrin repeat-containing domain protein</fullName>
    </submittedName>
</protein>
<dbReference type="PANTHER" id="PTHR24198:SF165">
    <property type="entry name" value="ANKYRIN REPEAT-CONTAINING PROTEIN-RELATED"/>
    <property type="match status" value="1"/>
</dbReference>
<gene>
    <name evidence="5" type="ORF">LY79DRAFT_580401</name>
</gene>
<organism evidence="5 6">
    <name type="scientific">Colletotrichum navitas</name>
    <dbReference type="NCBI Taxonomy" id="681940"/>
    <lineage>
        <taxon>Eukaryota</taxon>
        <taxon>Fungi</taxon>
        <taxon>Dikarya</taxon>
        <taxon>Ascomycota</taxon>
        <taxon>Pezizomycotina</taxon>
        <taxon>Sordariomycetes</taxon>
        <taxon>Hypocreomycetidae</taxon>
        <taxon>Glomerellales</taxon>
        <taxon>Glomerellaceae</taxon>
        <taxon>Colletotrichum</taxon>
        <taxon>Colletotrichum graminicola species complex</taxon>
    </lineage>
</organism>
<dbReference type="GeneID" id="85444342"/>
<feature type="repeat" description="ANK" evidence="3">
    <location>
        <begin position="250"/>
        <end position="282"/>
    </location>
</feature>
<feature type="repeat" description="ANK" evidence="3">
    <location>
        <begin position="499"/>
        <end position="531"/>
    </location>
</feature>
<dbReference type="PANTHER" id="PTHR24198">
    <property type="entry name" value="ANKYRIN REPEAT AND PROTEIN KINASE DOMAIN-CONTAINING PROTEIN"/>
    <property type="match status" value="1"/>
</dbReference>
<feature type="repeat" description="ANK" evidence="3">
    <location>
        <begin position="535"/>
        <end position="560"/>
    </location>
</feature>
<feature type="region of interest" description="Disordered" evidence="4">
    <location>
        <begin position="614"/>
        <end position="643"/>
    </location>
</feature>
<dbReference type="Proteomes" id="UP001230504">
    <property type="component" value="Unassembled WGS sequence"/>
</dbReference>
<name>A0AAD8PXJ4_9PEZI</name>
<dbReference type="Pfam" id="PF12796">
    <property type="entry name" value="Ank_2"/>
    <property type="match status" value="1"/>
</dbReference>
<accession>A0AAD8PXJ4</accession>
<dbReference type="SUPFAM" id="SSF48403">
    <property type="entry name" value="Ankyrin repeat"/>
    <property type="match status" value="1"/>
</dbReference>
<keyword evidence="6" id="KW-1185">Reference proteome</keyword>
<keyword evidence="2 3" id="KW-0040">ANK repeat</keyword>
<dbReference type="Gene3D" id="1.25.40.20">
    <property type="entry name" value="Ankyrin repeat-containing domain"/>
    <property type="match status" value="1"/>
</dbReference>
<dbReference type="EMBL" id="JAHLJV010000036">
    <property type="protein sequence ID" value="KAK1589776.1"/>
    <property type="molecule type" value="Genomic_DNA"/>
</dbReference>
<dbReference type="InterPro" id="IPR036770">
    <property type="entry name" value="Ankyrin_rpt-contain_sf"/>
</dbReference>
<dbReference type="PROSITE" id="PS50297">
    <property type="entry name" value="ANK_REP_REGION"/>
    <property type="match status" value="2"/>
</dbReference>
<evidence type="ECO:0000256" key="4">
    <source>
        <dbReference type="SAM" id="MobiDB-lite"/>
    </source>
</evidence>
<proteinExistence type="predicted"/>
<dbReference type="InterPro" id="IPR002110">
    <property type="entry name" value="Ankyrin_rpt"/>
</dbReference>
<evidence type="ECO:0000256" key="1">
    <source>
        <dbReference type="ARBA" id="ARBA00022737"/>
    </source>
</evidence>
<sequence length="734" mass="80365">MYTTPRASSCRPSMVAISQVLFRAVDRYGSWRKEHNKVIEVLLDVLPQTDGWAPLMSQQYSDLPVSIQSALNRLFKEAILRSDLTLVRSLIRVGIDANQPLTSILQQYLIHRAATAFEYAIFTNDRPLIQLLVELDANHPSSNLELTRSAWGYRNAPGTTLGSMTSLLSNFVFCQEDDEEACKLPEQIASVEACPITRQVFEFFRTRLHTPASKPELLASAIKARSRIVLNLLLEDQDHFGAYVNHPTRVGATPIMAAIDTGDTKLLERLVHQGASLDLPSSTLTTCSPLQYAAYVSDADMLQKLLWHGAKINYTHPSSSRFAWPLGNSNDYKADFTYIGKTALQSAFLWDNNENAIFLLEAGPELVGSELAIAIASRQDAVVDELLIKGASFEETSAISDAISVLETVALTEDMALISQIIKNSSQTVVASSLWAAIFVAESTSDLSIFEFLLGHISVASHSDVLGSNIRATSRQGNLPLVEKLKNLGADINAPAGVRGATALQYASIGGYFGLVRRLLEFQADPNALGAWCSTGRTALEGAAEHGKLDVVQLLLNSGVKTVGSGRLQYVRAIRFAQSEGHHAVARLIKSHRPWEEADQRLYDDKKLLGCGHNYESDEGVDKETDEEYGSSRGTSEAECEVSGVPCEVPGETFEVDDGKGGDPDTAFGGDEELPGYPTLVPVGIEEGLAHGVDEGLERPGDLIWTEAYETFISELPWLMRKDIELDTMNEIRD</sequence>
<dbReference type="SMART" id="SM00248">
    <property type="entry name" value="ANK"/>
    <property type="match status" value="7"/>
</dbReference>
<keyword evidence="1" id="KW-0677">Repeat</keyword>
<dbReference type="AlphaFoldDB" id="A0AAD8PXJ4"/>
<evidence type="ECO:0000256" key="2">
    <source>
        <dbReference type="ARBA" id="ARBA00023043"/>
    </source>
</evidence>
<evidence type="ECO:0000313" key="6">
    <source>
        <dbReference type="Proteomes" id="UP001230504"/>
    </source>
</evidence>
<comment type="caution">
    <text evidence="5">The sequence shown here is derived from an EMBL/GenBank/DDBJ whole genome shotgun (WGS) entry which is preliminary data.</text>
</comment>
<feature type="compositionally biased region" description="Acidic residues" evidence="4">
    <location>
        <begin position="617"/>
        <end position="629"/>
    </location>
</feature>
<evidence type="ECO:0000256" key="3">
    <source>
        <dbReference type="PROSITE-ProRule" id="PRU00023"/>
    </source>
</evidence>
<reference evidence="5" key="1">
    <citation type="submission" date="2021-06" db="EMBL/GenBank/DDBJ databases">
        <title>Comparative genomics, transcriptomics and evolutionary studies reveal genomic signatures of adaptation to plant cell wall in hemibiotrophic fungi.</title>
        <authorList>
            <consortium name="DOE Joint Genome Institute"/>
            <person name="Baroncelli R."/>
            <person name="Diaz J.F."/>
            <person name="Benocci T."/>
            <person name="Peng M."/>
            <person name="Battaglia E."/>
            <person name="Haridas S."/>
            <person name="Andreopoulos W."/>
            <person name="Labutti K."/>
            <person name="Pangilinan J."/>
            <person name="Floch G.L."/>
            <person name="Makela M.R."/>
            <person name="Henrissat B."/>
            <person name="Grigoriev I.V."/>
            <person name="Crouch J.A."/>
            <person name="De Vries R.P."/>
            <person name="Sukno S.A."/>
            <person name="Thon M.R."/>
        </authorList>
    </citation>
    <scope>NUCLEOTIDE SEQUENCE</scope>
    <source>
        <strain evidence="5">CBS 125086</strain>
    </source>
</reference>
<dbReference type="PROSITE" id="PS50088">
    <property type="entry name" value="ANK_REPEAT"/>
    <property type="match status" value="3"/>
</dbReference>